<evidence type="ECO:0000313" key="8">
    <source>
        <dbReference type="Proteomes" id="UP000266183"/>
    </source>
</evidence>
<dbReference type="Gene3D" id="3.40.50.2300">
    <property type="match status" value="1"/>
</dbReference>
<evidence type="ECO:0000256" key="4">
    <source>
        <dbReference type="PROSITE-ProRule" id="PRU00169"/>
    </source>
</evidence>
<dbReference type="Proteomes" id="UP000266183">
    <property type="component" value="Chromosome"/>
</dbReference>
<dbReference type="InterPro" id="IPR004358">
    <property type="entry name" value="Sig_transdc_His_kin-like_C"/>
</dbReference>
<dbReference type="EMBL" id="CP032382">
    <property type="protein sequence ID" value="AYB29084.1"/>
    <property type="molecule type" value="Genomic_DNA"/>
</dbReference>
<dbReference type="KEGG" id="chk:D4L85_00140"/>
<protein>
    <recommendedName>
        <fullName evidence="2">histidine kinase</fullName>
        <ecNumber evidence="2">2.7.13.3</ecNumber>
    </recommendedName>
</protein>
<reference evidence="8" key="1">
    <citation type="submission" date="2018-09" db="EMBL/GenBank/DDBJ databases">
        <title>Chryseolinea sp. KIS68-18 isolated from soil.</title>
        <authorList>
            <person name="Weon H.-Y."/>
            <person name="Kwon S.-W."/>
            <person name="Lee S.A."/>
        </authorList>
    </citation>
    <scope>NUCLEOTIDE SEQUENCE [LARGE SCALE GENOMIC DNA]</scope>
    <source>
        <strain evidence="8">KIS68-18</strain>
    </source>
</reference>
<proteinExistence type="predicted"/>
<name>A0A385SDN7_9BACT</name>
<dbReference type="CDD" id="cd00156">
    <property type="entry name" value="REC"/>
    <property type="match status" value="1"/>
</dbReference>
<evidence type="ECO:0000256" key="1">
    <source>
        <dbReference type="ARBA" id="ARBA00000085"/>
    </source>
</evidence>
<feature type="domain" description="Histidine kinase" evidence="5">
    <location>
        <begin position="163"/>
        <end position="374"/>
    </location>
</feature>
<accession>A0A385SDN7</accession>
<dbReference type="EC" id="2.7.13.3" evidence="2"/>
<dbReference type="InterPro" id="IPR005467">
    <property type="entry name" value="His_kinase_dom"/>
</dbReference>
<evidence type="ECO:0000313" key="7">
    <source>
        <dbReference type="EMBL" id="AYB29084.1"/>
    </source>
</evidence>
<sequence length="379" mass="42758">MNTVMENEKELKILMLEDSDDDRGLIEYILRKDKLSFVARCVNTRDEFNDAIRGFSPDVVLSDHGLPGFNSAEALEICIKQQATIPFILVTGTVSDEYAISCLRNGADDYILKSNLSRLPTAIRGAVRKRKVEKLKREARHALRRRNEELVKVNQELDNFVYSVSHNLRGPLASVMGLLNVAKEIEKNPELAGIHEMMESSVLKLDDTLREIIDYSRNARNEIDYAEVNWKALIENAFRKLEYLHAEHYLNKFIDLDIATPFFSDAGRLAVILSNLLSNAIAYRESHREPIIGIDISTTEKNAVIVIKDNGIGIKPEILPEVYKMFYRGTERSHGSGLGLYIVKQILQRLNGTIAITSEVGVGTTVTIALPNMRHQSFG</sequence>
<dbReference type="InterPro" id="IPR036890">
    <property type="entry name" value="HATPase_C_sf"/>
</dbReference>
<dbReference type="Pfam" id="PF02518">
    <property type="entry name" value="HATPase_c"/>
    <property type="match status" value="1"/>
</dbReference>
<keyword evidence="3 4" id="KW-0597">Phosphoprotein</keyword>
<dbReference type="CDD" id="cd00082">
    <property type="entry name" value="HisKA"/>
    <property type="match status" value="1"/>
</dbReference>
<dbReference type="InterPro" id="IPR001789">
    <property type="entry name" value="Sig_transdc_resp-reg_receiver"/>
</dbReference>
<dbReference type="GO" id="GO:0000155">
    <property type="term" value="F:phosphorelay sensor kinase activity"/>
    <property type="evidence" value="ECO:0007669"/>
    <property type="project" value="InterPro"/>
</dbReference>
<dbReference type="SMART" id="SM00388">
    <property type="entry name" value="HisKA"/>
    <property type="match status" value="1"/>
</dbReference>
<dbReference type="PROSITE" id="PS50110">
    <property type="entry name" value="RESPONSE_REGULATORY"/>
    <property type="match status" value="1"/>
</dbReference>
<dbReference type="InterPro" id="IPR003594">
    <property type="entry name" value="HATPase_dom"/>
</dbReference>
<feature type="domain" description="Response regulatory" evidence="6">
    <location>
        <begin position="12"/>
        <end position="128"/>
    </location>
</feature>
<organism evidence="7 8">
    <name type="scientific">Chryseolinea soli</name>
    <dbReference type="NCBI Taxonomy" id="2321403"/>
    <lineage>
        <taxon>Bacteria</taxon>
        <taxon>Pseudomonadati</taxon>
        <taxon>Bacteroidota</taxon>
        <taxon>Cytophagia</taxon>
        <taxon>Cytophagales</taxon>
        <taxon>Fulvivirgaceae</taxon>
        <taxon>Chryseolinea</taxon>
    </lineage>
</organism>
<dbReference type="InterPro" id="IPR011006">
    <property type="entry name" value="CheY-like_superfamily"/>
</dbReference>
<dbReference type="Pfam" id="PF00072">
    <property type="entry name" value="Response_reg"/>
    <property type="match status" value="1"/>
</dbReference>
<dbReference type="CDD" id="cd00075">
    <property type="entry name" value="HATPase"/>
    <property type="match status" value="1"/>
</dbReference>
<dbReference type="Pfam" id="PF00512">
    <property type="entry name" value="HisKA"/>
    <property type="match status" value="1"/>
</dbReference>
<dbReference type="SMART" id="SM00387">
    <property type="entry name" value="HATPase_c"/>
    <property type="match status" value="1"/>
</dbReference>
<dbReference type="Gene3D" id="3.30.565.10">
    <property type="entry name" value="Histidine kinase-like ATPase, C-terminal domain"/>
    <property type="match status" value="1"/>
</dbReference>
<evidence type="ECO:0000259" key="6">
    <source>
        <dbReference type="PROSITE" id="PS50110"/>
    </source>
</evidence>
<comment type="catalytic activity">
    <reaction evidence="1">
        <text>ATP + protein L-histidine = ADP + protein N-phospho-L-histidine.</text>
        <dbReference type="EC" id="2.7.13.3"/>
    </reaction>
</comment>
<dbReference type="PROSITE" id="PS50109">
    <property type="entry name" value="HIS_KIN"/>
    <property type="match status" value="1"/>
</dbReference>
<dbReference type="SUPFAM" id="SSF55874">
    <property type="entry name" value="ATPase domain of HSP90 chaperone/DNA topoisomerase II/histidine kinase"/>
    <property type="match status" value="1"/>
</dbReference>
<dbReference type="PRINTS" id="PR00344">
    <property type="entry name" value="BCTRLSENSOR"/>
</dbReference>
<dbReference type="InterPro" id="IPR003661">
    <property type="entry name" value="HisK_dim/P_dom"/>
</dbReference>
<dbReference type="SUPFAM" id="SSF52172">
    <property type="entry name" value="CheY-like"/>
    <property type="match status" value="1"/>
</dbReference>
<gene>
    <name evidence="7" type="ORF">D4L85_00140</name>
</gene>
<evidence type="ECO:0000256" key="3">
    <source>
        <dbReference type="ARBA" id="ARBA00022553"/>
    </source>
</evidence>
<keyword evidence="7" id="KW-0418">Kinase</keyword>
<keyword evidence="8" id="KW-1185">Reference proteome</keyword>
<keyword evidence="7" id="KW-0808">Transferase</keyword>
<dbReference type="PANTHER" id="PTHR43547:SF2">
    <property type="entry name" value="HYBRID SIGNAL TRANSDUCTION HISTIDINE KINASE C"/>
    <property type="match status" value="1"/>
</dbReference>
<evidence type="ECO:0000256" key="2">
    <source>
        <dbReference type="ARBA" id="ARBA00012438"/>
    </source>
</evidence>
<dbReference type="Gene3D" id="1.10.287.130">
    <property type="match status" value="1"/>
</dbReference>
<dbReference type="PANTHER" id="PTHR43547">
    <property type="entry name" value="TWO-COMPONENT HISTIDINE KINASE"/>
    <property type="match status" value="1"/>
</dbReference>
<evidence type="ECO:0000259" key="5">
    <source>
        <dbReference type="PROSITE" id="PS50109"/>
    </source>
</evidence>
<feature type="modified residue" description="4-aspartylphosphate" evidence="4">
    <location>
        <position position="63"/>
    </location>
</feature>
<dbReference type="AlphaFoldDB" id="A0A385SDN7"/>
<dbReference type="SMART" id="SM00448">
    <property type="entry name" value="REC"/>
    <property type="match status" value="1"/>
</dbReference>